<dbReference type="SUPFAM" id="SSF56601">
    <property type="entry name" value="beta-lactamase/transpeptidase-like"/>
    <property type="match status" value="1"/>
</dbReference>
<accession>A0ABP8X943</accession>
<evidence type="ECO:0000256" key="2">
    <source>
        <dbReference type="ARBA" id="ARBA00022801"/>
    </source>
</evidence>
<sequence length="470" mass="47615">MGRRDARHGSRLAFWLPVIVVLALLGGAGTAYWVDRDQPDPSEEPEQVAAPAGLELPPLTDPSPVAVAATGTADPAKVRRALAPLLKDDDLGSHVLAVVTGLDGTSLLARGSGGAVPASTLKLLTATAALDTMGPDQTFATTVVSAGPRRIVLVGGGDPLLSASRPKPDDYPRPADVQTLARATAAQLSASGTTRIRLGYDASLFTGPDVSPHWPDSYIPDGVVAPIQSLWVDEGRPADGDGRVDDPAQAAATVFAAALTRAGIEVVGVPTPQTADPAAAELARVTSPPLSQIVEHTLLTSDNEAAEVLARQVALATGADASFTGGAAAVLDTVTGLGVPTSGARTYDGSGLSRDNRLAPATLTAVLDAAGSAEHPTLRPVLTGLPVAGFNGSLSERFTESSDKEGRGSVRAKTGTLTGVSGLAGTVTDRTGTPMVFAVLADHIALLDTLDARAALDDIASALAACRCAA</sequence>
<dbReference type="EMBL" id="BAABKM010000002">
    <property type="protein sequence ID" value="GAA4701472.1"/>
    <property type="molecule type" value="Genomic_DNA"/>
</dbReference>
<dbReference type="Proteomes" id="UP001499974">
    <property type="component" value="Unassembled WGS sequence"/>
</dbReference>
<dbReference type="NCBIfam" id="TIGR00666">
    <property type="entry name" value="PBP4"/>
    <property type="match status" value="1"/>
</dbReference>
<dbReference type="Gene3D" id="3.50.80.20">
    <property type="entry name" value="D-Ala-D-Ala carboxypeptidase C, peptidase S13"/>
    <property type="match status" value="1"/>
</dbReference>
<evidence type="ECO:0000313" key="5">
    <source>
        <dbReference type="Proteomes" id="UP001499974"/>
    </source>
</evidence>
<feature type="transmembrane region" description="Helical" evidence="3">
    <location>
        <begin position="12"/>
        <end position="34"/>
    </location>
</feature>
<evidence type="ECO:0000313" key="4">
    <source>
        <dbReference type="EMBL" id="GAA4701472.1"/>
    </source>
</evidence>
<keyword evidence="3" id="KW-1133">Transmembrane helix</keyword>
<keyword evidence="3" id="KW-0812">Transmembrane</keyword>
<keyword evidence="3" id="KW-0472">Membrane</keyword>
<dbReference type="RefSeq" id="WP_345520929.1">
    <property type="nucleotide sequence ID" value="NZ_BAABKM010000002.1"/>
</dbReference>
<protein>
    <recommendedName>
        <fullName evidence="6">D-alanyl-D-alanine carboxypeptidase/D-alanyl-D-alanine-endopeptidase</fullName>
    </recommendedName>
</protein>
<dbReference type="InterPro" id="IPR000667">
    <property type="entry name" value="Peptidase_S13"/>
</dbReference>
<keyword evidence="5" id="KW-1185">Reference proteome</keyword>
<name>A0ABP8X943_9ACTN</name>
<keyword evidence="2" id="KW-0378">Hydrolase</keyword>
<dbReference type="Gene3D" id="3.40.710.10">
    <property type="entry name" value="DD-peptidase/beta-lactamase superfamily"/>
    <property type="match status" value="1"/>
</dbReference>
<proteinExistence type="inferred from homology"/>
<organism evidence="4 5">
    <name type="scientific">Nocardioides conyzicola</name>
    <dbReference type="NCBI Taxonomy" id="1651781"/>
    <lineage>
        <taxon>Bacteria</taxon>
        <taxon>Bacillati</taxon>
        <taxon>Actinomycetota</taxon>
        <taxon>Actinomycetes</taxon>
        <taxon>Propionibacteriales</taxon>
        <taxon>Nocardioidaceae</taxon>
        <taxon>Nocardioides</taxon>
    </lineage>
</organism>
<gene>
    <name evidence="4" type="ORF">GCM10023349_18200</name>
</gene>
<comment type="caution">
    <text evidence="4">The sequence shown here is derived from an EMBL/GenBank/DDBJ whole genome shotgun (WGS) entry which is preliminary data.</text>
</comment>
<dbReference type="InterPro" id="IPR012338">
    <property type="entry name" value="Beta-lactam/transpept-like"/>
</dbReference>
<dbReference type="PRINTS" id="PR00922">
    <property type="entry name" value="DADACBPTASE3"/>
</dbReference>
<dbReference type="PANTHER" id="PTHR30023:SF0">
    <property type="entry name" value="PENICILLIN-SENSITIVE CARBOXYPEPTIDASE A"/>
    <property type="match status" value="1"/>
</dbReference>
<evidence type="ECO:0000256" key="1">
    <source>
        <dbReference type="ARBA" id="ARBA00006096"/>
    </source>
</evidence>
<evidence type="ECO:0000256" key="3">
    <source>
        <dbReference type="SAM" id="Phobius"/>
    </source>
</evidence>
<comment type="similarity">
    <text evidence="1">Belongs to the peptidase S13 family.</text>
</comment>
<dbReference type="PANTHER" id="PTHR30023">
    <property type="entry name" value="D-ALANYL-D-ALANINE CARBOXYPEPTIDASE"/>
    <property type="match status" value="1"/>
</dbReference>
<reference evidence="5" key="1">
    <citation type="journal article" date="2019" name="Int. J. Syst. Evol. Microbiol.">
        <title>The Global Catalogue of Microorganisms (GCM) 10K type strain sequencing project: providing services to taxonomists for standard genome sequencing and annotation.</title>
        <authorList>
            <consortium name="The Broad Institute Genomics Platform"/>
            <consortium name="The Broad Institute Genome Sequencing Center for Infectious Disease"/>
            <person name="Wu L."/>
            <person name="Ma J."/>
        </authorList>
    </citation>
    <scope>NUCLEOTIDE SEQUENCE [LARGE SCALE GENOMIC DNA]</scope>
    <source>
        <strain evidence="5">JCM 18531</strain>
    </source>
</reference>
<dbReference type="Pfam" id="PF02113">
    <property type="entry name" value="Peptidase_S13"/>
    <property type="match status" value="2"/>
</dbReference>
<evidence type="ECO:0008006" key="6">
    <source>
        <dbReference type="Google" id="ProtNLM"/>
    </source>
</evidence>